<protein>
    <submittedName>
        <fullName evidence="3">Predicted oxidoreductase</fullName>
    </submittedName>
</protein>
<feature type="domain" description="NADP-dependent oxidoreductase" evidence="2">
    <location>
        <begin position="15"/>
        <end position="309"/>
    </location>
</feature>
<evidence type="ECO:0000313" key="4">
    <source>
        <dbReference type="Proteomes" id="UP000198815"/>
    </source>
</evidence>
<dbReference type="EMBL" id="FOGZ01000001">
    <property type="protein sequence ID" value="SER50844.1"/>
    <property type="molecule type" value="Genomic_DNA"/>
</dbReference>
<proteinExistence type="predicted"/>
<name>A0A1H9PRL4_9ACTN</name>
<feature type="compositionally biased region" description="Polar residues" evidence="1">
    <location>
        <begin position="317"/>
        <end position="328"/>
    </location>
</feature>
<gene>
    <name evidence="3" type="ORF">SAMN05443377_101224</name>
</gene>
<feature type="region of interest" description="Disordered" evidence="1">
    <location>
        <begin position="307"/>
        <end position="328"/>
    </location>
</feature>
<sequence>MRTRTVGGSGLEVSRLGLGTMTWGSDTGLDAATELLASFTEAGGNLVDTAPAYGDGVAEEILGRLMHTVIARDDLVIATKAGFGRKGTHRVVDTSRKALLDDLAGSLRRLHTDHIDLWQVHAWGSAPIDETLAALDVAVSSGMVRYVGVCNYIGWQIGTAAAWQHAVPGRAGLISGQVEYSLLARRAEIEVIPALAHHEMGLLAWSPIGRGVLTGKYRTGTPRDSRGARDHFSWFVEPYLESRSRSVTDAVVRAADGLGLTPAQVAMLWVRDAPGVTAPLLGARTAEQLSGYLGLDDVHLPEPIVHALDDVTGGPNQGRQTQEMGTPR</sequence>
<accession>A0A1H9PRL4</accession>
<evidence type="ECO:0000313" key="3">
    <source>
        <dbReference type="EMBL" id="SER50844.1"/>
    </source>
</evidence>
<dbReference type="Proteomes" id="UP000198815">
    <property type="component" value="Unassembled WGS sequence"/>
</dbReference>
<dbReference type="GO" id="GO:0005829">
    <property type="term" value="C:cytosol"/>
    <property type="evidence" value="ECO:0007669"/>
    <property type="project" value="TreeGrafter"/>
</dbReference>
<evidence type="ECO:0000259" key="2">
    <source>
        <dbReference type="Pfam" id="PF00248"/>
    </source>
</evidence>
<reference evidence="3 4" key="1">
    <citation type="submission" date="2016-10" db="EMBL/GenBank/DDBJ databases">
        <authorList>
            <person name="de Groot N.N."/>
        </authorList>
    </citation>
    <scope>NUCLEOTIDE SEQUENCE [LARGE SCALE GENOMIC DNA]</scope>
    <source>
        <strain evidence="3 4">DSM 16859</strain>
    </source>
</reference>
<dbReference type="InterPro" id="IPR023210">
    <property type="entry name" value="NADP_OxRdtase_dom"/>
</dbReference>
<dbReference type="PANTHER" id="PTHR43364:SF18">
    <property type="entry name" value="OXIDOREDUCTASE"/>
    <property type="match status" value="1"/>
</dbReference>
<dbReference type="PANTHER" id="PTHR43364">
    <property type="entry name" value="NADH-SPECIFIC METHYLGLYOXAL REDUCTASE-RELATED"/>
    <property type="match status" value="1"/>
</dbReference>
<dbReference type="Gene3D" id="3.20.20.100">
    <property type="entry name" value="NADP-dependent oxidoreductase domain"/>
    <property type="match status" value="1"/>
</dbReference>
<dbReference type="Pfam" id="PF00248">
    <property type="entry name" value="Aldo_ket_red"/>
    <property type="match status" value="1"/>
</dbReference>
<dbReference type="SUPFAM" id="SSF51430">
    <property type="entry name" value="NAD(P)-linked oxidoreductase"/>
    <property type="match status" value="1"/>
</dbReference>
<dbReference type="OrthoDB" id="3664926at2"/>
<organism evidence="3 4">
    <name type="scientific">Propionibacterium cyclohexanicum</name>
    <dbReference type="NCBI Taxonomy" id="64702"/>
    <lineage>
        <taxon>Bacteria</taxon>
        <taxon>Bacillati</taxon>
        <taxon>Actinomycetota</taxon>
        <taxon>Actinomycetes</taxon>
        <taxon>Propionibacteriales</taxon>
        <taxon>Propionibacteriaceae</taxon>
        <taxon>Propionibacterium</taxon>
    </lineage>
</organism>
<evidence type="ECO:0000256" key="1">
    <source>
        <dbReference type="SAM" id="MobiDB-lite"/>
    </source>
</evidence>
<dbReference type="InterPro" id="IPR036812">
    <property type="entry name" value="NAD(P)_OxRdtase_dom_sf"/>
</dbReference>
<keyword evidence="4" id="KW-1185">Reference proteome</keyword>
<dbReference type="InterPro" id="IPR050523">
    <property type="entry name" value="AKR_Detox_Biosynth"/>
</dbReference>
<dbReference type="STRING" id="64702.SAMN05443377_101224"/>
<dbReference type="AlphaFoldDB" id="A0A1H9PRL4"/>
<dbReference type="RefSeq" id="WP_091966879.1">
    <property type="nucleotide sequence ID" value="NZ_FOGZ01000001.1"/>
</dbReference>